<reference evidence="4" key="1">
    <citation type="journal article" date="2021" name="Nat. Commun.">
        <title>Genetic determinants of endophytism in the Arabidopsis root mycobiome.</title>
        <authorList>
            <person name="Mesny F."/>
            <person name="Miyauchi S."/>
            <person name="Thiergart T."/>
            <person name="Pickel B."/>
            <person name="Atanasova L."/>
            <person name="Karlsson M."/>
            <person name="Huettel B."/>
            <person name="Barry K.W."/>
            <person name="Haridas S."/>
            <person name="Chen C."/>
            <person name="Bauer D."/>
            <person name="Andreopoulos W."/>
            <person name="Pangilinan J."/>
            <person name="LaButti K."/>
            <person name="Riley R."/>
            <person name="Lipzen A."/>
            <person name="Clum A."/>
            <person name="Drula E."/>
            <person name="Henrissat B."/>
            <person name="Kohler A."/>
            <person name="Grigoriev I.V."/>
            <person name="Martin F.M."/>
            <person name="Hacquard S."/>
        </authorList>
    </citation>
    <scope>NUCLEOTIDE SEQUENCE</scope>
    <source>
        <strain evidence="4">MPI-CAGE-CH-0243</strain>
    </source>
</reference>
<dbReference type="GO" id="GO:0102193">
    <property type="term" value="F:protein-ribulosamine 3-kinase activity"/>
    <property type="evidence" value="ECO:0007669"/>
    <property type="project" value="UniProtKB-EC"/>
</dbReference>
<dbReference type="Gene3D" id="3.90.1200.10">
    <property type="match status" value="1"/>
</dbReference>
<protein>
    <recommendedName>
        <fullName evidence="1">protein-ribulosamine 3-kinase</fullName>
        <ecNumber evidence="1">2.7.1.172</ecNumber>
    </recommendedName>
</protein>
<dbReference type="InterPro" id="IPR016477">
    <property type="entry name" value="Fructo-/Ketosamine-3-kinase"/>
</dbReference>
<accession>A0A9P9EL32</accession>
<dbReference type="SUPFAM" id="SSF56112">
    <property type="entry name" value="Protein kinase-like (PK-like)"/>
    <property type="match status" value="1"/>
</dbReference>
<dbReference type="EC" id="2.7.1.172" evidence="1"/>
<comment type="caution">
    <text evidence="4">The sequence shown here is derived from an EMBL/GenBank/DDBJ whole genome shotgun (WGS) entry which is preliminary data.</text>
</comment>
<feature type="region of interest" description="Disordered" evidence="3">
    <location>
        <begin position="1"/>
        <end position="20"/>
    </location>
</feature>
<dbReference type="InterPro" id="IPR011009">
    <property type="entry name" value="Kinase-like_dom_sf"/>
</dbReference>
<comment type="catalytic activity">
    <reaction evidence="2">
        <text>N(6)-D-ribulosyl-L-lysyl-[protein] + ATP = N(6)-(3-O-phospho-D-ribulosyl)-L-lysyl-[protein] + ADP + H(+)</text>
        <dbReference type="Rhea" id="RHEA:48432"/>
        <dbReference type="Rhea" id="RHEA-COMP:12103"/>
        <dbReference type="Rhea" id="RHEA-COMP:12104"/>
        <dbReference type="ChEBI" id="CHEBI:15378"/>
        <dbReference type="ChEBI" id="CHEBI:30616"/>
        <dbReference type="ChEBI" id="CHEBI:90418"/>
        <dbReference type="ChEBI" id="CHEBI:90420"/>
        <dbReference type="ChEBI" id="CHEBI:456216"/>
        <dbReference type="EC" id="2.7.1.172"/>
    </reaction>
    <physiologicalReaction direction="left-to-right" evidence="2">
        <dbReference type="Rhea" id="RHEA:48433"/>
    </physiologicalReaction>
</comment>
<dbReference type="Pfam" id="PF03881">
    <property type="entry name" value="Fructosamin_kin"/>
    <property type="match status" value="1"/>
</dbReference>
<evidence type="ECO:0000256" key="2">
    <source>
        <dbReference type="ARBA" id="ARBA00048655"/>
    </source>
</evidence>
<proteinExistence type="predicted"/>
<feature type="compositionally biased region" description="Basic residues" evidence="3">
    <location>
        <begin position="1"/>
        <end position="13"/>
    </location>
</feature>
<keyword evidence="5" id="KW-1185">Reference proteome</keyword>
<dbReference type="EMBL" id="JAGMWT010000001">
    <property type="protein sequence ID" value="KAH7139011.1"/>
    <property type="molecule type" value="Genomic_DNA"/>
</dbReference>
<evidence type="ECO:0000256" key="3">
    <source>
        <dbReference type="SAM" id="MobiDB-lite"/>
    </source>
</evidence>
<name>A0A9P9EL32_9PLEO</name>
<dbReference type="PANTHER" id="PTHR12149:SF8">
    <property type="entry name" value="PROTEIN-RIBULOSAMINE 3-KINASE"/>
    <property type="match status" value="1"/>
</dbReference>
<sequence length="194" mass="21985">MATHLAHVHRMSRGKSPTGQFGFDVPAHPANMDVEEGGGCEDRWEGWFAKMLRGVFRFEQKSQDCRDEEFERRFGVLCERVVPRLLGPLESEGRKIEPCLVHTDLWPGNVRVDSKGEIVVFDPCVFWGHGEMDLGTWVHPRSVVASGFVEVYSGLMGVSEPVEELGDRVALYALRYELLLSGMYPGMRRKEWGS</sequence>
<dbReference type="PANTHER" id="PTHR12149">
    <property type="entry name" value="FRUCTOSAMINE 3 KINASE-RELATED PROTEIN"/>
    <property type="match status" value="1"/>
</dbReference>
<gene>
    <name evidence="4" type="ORF">B0J11DRAFT_501193</name>
</gene>
<evidence type="ECO:0000313" key="4">
    <source>
        <dbReference type="EMBL" id="KAH7139011.1"/>
    </source>
</evidence>
<dbReference type="Proteomes" id="UP000700596">
    <property type="component" value="Unassembled WGS sequence"/>
</dbReference>
<evidence type="ECO:0000313" key="5">
    <source>
        <dbReference type="Proteomes" id="UP000700596"/>
    </source>
</evidence>
<organism evidence="4 5">
    <name type="scientific">Dendryphion nanum</name>
    <dbReference type="NCBI Taxonomy" id="256645"/>
    <lineage>
        <taxon>Eukaryota</taxon>
        <taxon>Fungi</taxon>
        <taxon>Dikarya</taxon>
        <taxon>Ascomycota</taxon>
        <taxon>Pezizomycotina</taxon>
        <taxon>Dothideomycetes</taxon>
        <taxon>Pleosporomycetidae</taxon>
        <taxon>Pleosporales</taxon>
        <taxon>Torulaceae</taxon>
        <taxon>Dendryphion</taxon>
    </lineage>
</organism>
<evidence type="ECO:0000256" key="1">
    <source>
        <dbReference type="ARBA" id="ARBA00011961"/>
    </source>
</evidence>
<dbReference type="OrthoDB" id="5772781at2759"/>
<dbReference type="AlphaFoldDB" id="A0A9P9EL32"/>